<feature type="transmembrane region" description="Helical" evidence="8">
    <location>
        <begin position="163"/>
        <end position="181"/>
    </location>
</feature>
<dbReference type="Gene3D" id="1.20.1530.20">
    <property type="match status" value="1"/>
</dbReference>
<feature type="transmembrane region" description="Helical" evidence="8">
    <location>
        <begin position="222"/>
        <end position="245"/>
    </location>
</feature>
<sequence>MGAFASAFQALAPMFAVIMTGYLCKRLGVVDEREQPRMNHIGFQVFLPALLFCNIYRADLHCAVRTELVVFILVALPVTALLATLLAFALVRERSQLGTAIQAVFRGNFVLVGMPIVCALYDAADLVSIALAVAVPMMNLLSVTVLELYGGERIKPLQIAGDVMKNPLVIASLLGAVFLAAEIRLPAFVESAAASLAQVASPYLLFWLGAFFRFRLRFSRELVFCIVGKLLLVPAAALGVAFLMGFRGEEFAVLLALFAAPNATSCFTMAQSKGGDEVLAGNAVVLSSAFSAVSLFGWIVLFQSLHVL</sequence>
<evidence type="ECO:0000313" key="9">
    <source>
        <dbReference type="EMBL" id="MBC8535326.1"/>
    </source>
</evidence>
<feature type="transmembrane region" description="Helical" evidence="8">
    <location>
        <begin position="69"/>
        <end position="91"/>
    </location>
</feature>
<evidence type="ECO:0000256" key="5">
    <source>
        <dbReference type="ARBA" id="ARBA00022692"/>
    </source>
</evidence>
<dbReference type="EMBL" id="JACRSP010000001">
    <property type="protein sequence ID" value="MBC8535326.1"/>
    <property type="molecule type" value="Genomic_DNA"/>
</dbReference>
<evidence type="ECO:0000256" key="3">
    <source>
        <dbReference type="ARBA" id="ARBA00022448"/>
    </source>
</evidence>
<comment type="similarity">
    <text evidence="2">Belongs to the auxin efflux carrier (TC 2.A.69) family.</text>
</comment>
<keyword evidence="4" id="KW-1003">Cell membrane</keyword>
<dbReference type="PANTHER" id="PTHR36838:SF4">
    <property type="entry name" value="AUXIN EFFLUX CARRIER FAMILY PROTEIN"/>
    <property type="match status" value="1"/>
</dbReference>
<feature type="transmembrane region" description="Helical" evidence="8">
    <location>
        <begin position="187"/>
        <end position="210"/>
    </location>
</feature>
<protein>
    <submittedName>
        <fullName evidence="9">AEC family transporter</fullName>
    </submittedName>
</protein>
<accession>A0A926HUA1</accession>
<comment type="subcellular location">
    <subcellularLocation>
        <location evidence="1">Cell membrane</location>
        <topology evidence="1">Multi-pass membrane protein</topology>
    </subcellularLocation>
</comment>
<keyword evidence="10" id="KW-1185">Reference proteome</keyword>
<feature type="transmembrane region" description="Helical" evidence="8">
    <location>
        <begin position="103"/>
        <end position="123"/>
    </location>
</feature>
<feature type="transmembrane region" description="Helical" evidence="8">
    <location>
        <begin position="129"/>
        <end position="151"/>
    </location>
</feature>
<dbReference type="GO" id="GO:0055085">
    <property type="term" value="P:transmembrane transport"/>
    <property type="evidence" value="ECO:0007669"/>
    <property type="project" value="InterPro"/>
</dbReference>
<dbReference type="Proteomes" id="UP000620366">
    <property type="component" value="Unassembled WGS sequence"/>
</dbReference>
<feature type="transmembrane region" description="Helical" evidence="8">
    <location>
        <begin position="36"/>
        <end position="57"/>
    </location>
</feature>
<dbReference type="GO" id="GO:0005886">
    <property type="term" value="C:plasma membrane"/>
    <property type="evidence" value="ECO:0007669"/>
    <property type="project" value="UniProtKB-SubCell"/>
</dbReference>
<evidence type="ECO:0000313" key="10">
    <source>
        <dbReference type="Proteomes" id="UP000620366"/>
    </source>
</evidence>
<evidence type="ECO:0000256" key="6">
    <source>
        <dbReference type="ARBA" id="ARBA00022989"/>
    </source>
</evidence>
<evidence type="ECO:0000256" key="8">
    <source>
        <dbReference type="SAM" id="Phobius"/>
    </source>
</evidence>
<evidence type="ECO:0000256" key="2">
    <source>
        <dbReference type="ARBA" id="ARBA00010145"/>
    </source>
</evidence>
<keyword evidence="5 8" id="KW-0812">Transmembrane</keyword>
<dbReference type="AlphaFoldDB" id="A0A926HUA1"/>
<gene>
    <name evidence="9" type="ORF">H8695_01265</name>
</gene>
<organism evidence="9 10">
    <name type="scientific">Feifania hominis</name>
    <dbReference type="NCBI Taxonomy" id="2763660"/>
    <lineage>
        <taxon>Bacteria</taxon>
        <taxon>Bacillati</taxon>
        <taxon>Bacillota</taxon>
        <taxon>Clostridia</taxon>
        <taxon>Eubacteriales</taxon>
        <taxon>Feifaniaceae</taxon>
        <taxon>Feifania</taxon>
    </lineage>
</organism>
<dbReference type="RefSeq" id="WP_249298985.1">
    <property type="nucleotide sequence ID" value="NZ_JACRSP010000001.1"/>
</dbReference>
<dbReference type="InterPro" id="IPR004776">
    <property type="entry name" value="Mem_transp_PIN-like"/>
</dbReference>
<feature type="transmembrane region" description="Helical" evidence="8">
    <location>
        <begin position="6"/>
        <end position="24"/>
    </location>
</feature>
<dbReference type="Pfam" id="PF03547">
    <property type="entry name" value="Mem_trans"/>
    <property type="match status" value="1"/>
</dbReference>
<reference evidence="9" key="1">
    <citation type="submission" date="2020-08" db="EMBL/GenBank/DDBJ databases">
        <title>Genome public.</title>
        <authorList>
            <person name="Liu C."/>
            <person name="Sun Q."/>
        </authorList>
    </citation>
    <scope>NUCLEOTIDE SEQUENCE</scope>
    <source>
        <strain evidence="9">BX7</strain>
    </source>
</reference>
<feature type="transmembrane region" description="Helical" evidence="8">
    <location>
        <begin position="282"/>
        <end position="302"/>
    </location>
</feature>
<evidence type="ECO:0000256" key="7">
    <source>
        <dbReference type="ARBA" id="ARBA00023136"/>
    </source>
</evidence>
<proteinExistence type="inferred from homology"/>
<evidence type="ECO:0000256" key="4">
    <source>
        <dbReference type="ARBA" id="ARBA00022475"/>
    </source>
</evidence>
<dbReference type="PANTHER" id="PTHR36838">
    <property type="entry name" value="AUXIN EFFLUX CARRIER FAMILY PROTEIN"/>
    <property type="match status" value="1"/>
</dbReference>
<dbReference type="InterPro" id="IPR038770">
    <property type="entry name" value="Na+/solute_symporter_sf"/>
</dbReference>
<name>A0A926HUA1_9FIRM</name>
<comment type="caution">
    <text evidence="9">The sequence shown here is derived from an EMBL/GenBank/DDBJ whole genome shotgun (WGS) entry which is preliminary data.</text>
</comment>
<evidence type="ECO:0000256" key="1">
    <source>
        <dbReference type="ARBA" id="ARBA00004651"/>
    </source>
</evidence>
<keyword evidence="6 8" id="KW-1133">Transmembrane helix</keyword>
<keyword evidence="3" id="KW-0813">Transport</keyword>
<keyword evidence="7 8" id="KW-0472">Membrane</keyword>